<dbReference type="PRINTS" id="PR00081">
    <property type="entry name" value="GDHRDH"/>
</dbReference>
<feature type="transmembrane region" description="Helical" evidence="5">
    <location>
        <begin position="12"/>
        <end position="30"/>
    </location>
</feature>
<dbReference type="PROSITE" id="PS00061">
    <property type="entry name" value="ADH_SHORT"/>
    <property type="match status" value="1"/>
</dbReference>
<comment type="caution">
    <text evidence="7">The sequence shown here is derived from an EMBL/GenBank/DDBJ whole genome shotgun (WGS) entry which is preliminary data.</text>
</comment>
<protein>
    <submittedName>
        <fullName evidence="7">SDR family oxidoreductase</fullName>
        <ecNumber evidence="7">1.1.-.-</ecNumber>
    </submittedName>
</protein>
<keyword evidence="5" id="KW-1133">Transmembrane helix</keyword>
<reference evidence="7 8" key="1">
    <citation type="submission" date="2024-01" db="EMBL/GenBank/DDBJ databases">
        <title>Genomic insights into the taxonomy and metabolism of the cyanobacterium Pannus brasiliensis CCIBt3594.</title>
        <authorList>
            <person name="Machado M."/>
            <person name="Botero N.B."/>
            <person name="Andreote A.P.D."/>
            <person name="Feitosa A.M.T."/>
            <person name="Popin R."/>
            <person name="Sivonen K."/>
            <person name="Fiore M.F."/>
        </authorList>
    </citation>
    <scope>NUCLEOTIDE SEQUENCE [LARGE SCALE GENOMIC DNA]</scope>
    <source>
        <strain evidence="7 8">CCIBt3594</strain>
    </source>
</reference>
<dbReference type="GO" id="GO:0016491">
    <property type="term" value="F:oxidoreductase activity"/>
    <property type="evidence" value="ECO:0007669"/>
    <property type="project" value="UniProtKB-KW"/>
</dbReference>
<dbReference type="Pfam" id="PF00106">
    <property type="entry name" value="adh_short"/>
    <property type="match status" value="1"/>
</dbReference>
<gene>
    <name evidence="7" type="ORF">V0288_04435</name>
</gene>
<dbReference type="EC" id="1.1.-.-" evidence="7"/>
<keyword evidence="8" id="KW-1185">Reference proteome</keyword>
<evidence type="ECO:0000256" key="1">
    <source>
        <dbReference type="ARBA" id="ARBA00006484"/>
    </source>
</evidence>
<dbReference type="AlphaFoldDB" id="A0AAW9QTY8"/>
<evidence type="ECO:0000256" key="2">
    <source>
        <dbReference type="ARBA" id="ARBA00022857"/>
    </source>
</evidence>
<keyword evidence="3 7" id="KW-0560">Oxidoreductase</keyword>
<dbReference type="EMBL" id="JBAFSM010000005">
    <property type="protein sequence ID" value="MEG3436359.1"/>
    <property type="molecule type" value="Genomic_DNA"/>
</dbReference>
<dbReference type="CDD" id="cd05374">
    <property type="entry name" value="17beta-HSD-like_SDR_c"/>
    <property type="match status" value="1"/>
</dbReference>
<dbReference type="SUPFAM" id="SSF51735">
    <property type="entry name" value="NAD(P)-binding Rossmann-fold domains"/>
    <property type="match status" value="1"/>
</dbReference>
<dbReference type="PRINTS" id="PR00080">
    <property type="entry name" value="SDRFAMILY"/>
</dbReference>
<keyword evidence="2" id="KW-0521">NADP</keyword>
<evidence type="ECO:0000259" key="6">
    <source>
        <dbReference type="SMART" id="SM00822"/>
    </source>
</evidence>
<dbReference type="PANTHER" id="PTHR43391">
    <property type="entry name" value="RETINOL DEHYDROGENASE-RELATED"/>
    <property type="match status" value="1"/>
</dbReference>
<dbReference type="Gene3D" id="3.40.50.720">
    <property type="entry name" value="NAD(P)-binding Rossmann-like Domain"/>
    <property type="match status" value="1"/>
</dbReference>
<sequence>MSDRPPLSQQVILITGASVGIGAALAGLLARRFPGVRLALAARRADRLEQVAESCRQLGAEVFVKPTDVAIPSQVTDLSKSVIDRWGRVDALVNNAGYGQMGPIELMPPSAAEEQFAVNFHAPLILTHHLIPVMRESGGGRIVNVSSLGGRMAFPGAGLYSASKFALEAFSDVARMELKGFNIQVSVVEPGPVVTEFFQAAWQKVLETVPDPEKSIYRPVFEKIEGIDRQLAILGWTPDRVAEVIIRPLVARHPRPRYYAATGGAFFVPMMTKFMPTWFTDAFWKRIYGIDLVEKEWGDGEMGRWEKSG</sequence>
<dbReference type="SMART" id="SM00822">
    <property type="entry name" value="PKS_KR"/>
    <property type="match status" value="1"/>
</dbReference>
<evidence type="ECO:0000256" key="4">
    <source>
        <dbReference type="RuleBase" id="RU000363"/>
    </source>
</evidence>
<evidence type="ECO:0000256" key="5">
    <source>
        <dbReference type="SAM" id="Phobius"/>
    </source>
</evidence>
<dbReference type="InterPro" id="IPR036291">
    <property type="entry name" value="NAD(P)-bd_dom_sf"/>
</dbReference>
<dbReference type="RefSeq" id="WP_332863814.1">
    <property type="nucleotide sequence ID" value="NZ_JBAFSM010000005.1"/>
</dbReference>
<keyword evidence="5" id="KW-0472">Membrane</keyword>
<evidence type="ECO:0000313" key="8">
    <source>
        <dbReference type="Proteomes" id="UP001328733"/>
    </source>
</evidence>
<comment type="similarity">
    <text evidence="1 4">Belongs to the short-chain dehydrogenases/reductases (SDR) family.</text>
</comment>
<organism evidence="7 8">
    <name type="scientific">Pannus brasiliensis CCIBt3594</name>
    <dbReference type="NCBI Taxonomy" id="1427578"/>
    <lineage>
        <taxon>Bacteria</taxon>
        <taxon>Bacillati</taxon>
        <taxon>Cyanobacteriota</taxon>
        <taxon>Cyanophyceae</taxon>
        <taxon>Oscillatoriophycideae</taxon>
        <taxon>Chroococcales</taxon>
        <taxon>Microcystaceae</taxon>
        <taxon>Pannus</taxon>
    </lineage>
</organism>
<dbReference type="InterPro" id="IPR002347">
    <property type="entry name" value="SDR_fam"/>
</dbReference>
<accession>A0AAW9QTY8</accession>
<evidence type="ECO:0000313" key="7">
    <source>
        <dbReference type="EMBL" id="MEG3436359.1"/>
    </source>
</evidence>
<dbReference type="Proteomes" id="UP001328733">
    <property type="component" value="Unassembled WGS sequence"/>
</dbReference>
<dbReference type="InterPro" id="IPR057326">
    <property type="entry name" value="KR_dom"/>
</dbReference>
<name>A0AAW9QTY8_9CHRO</name>
<feature type="domain" description="Ketoreductase" evidence="6">
    <location>
        <begin position="10"/>
        <end position="197"/>
    </location>
</feature>
<dbReference type="PANTHER" id="PTHR43391:SF14">
    <property type="entry name" value="DEHYDROGENASE_REDUCTASE SDR FAMILY PROTEIN 7-LIKE"/>
    <property type="match status" value="1"/>
</dbReference>
<keyword evidence="5" id="KW-0812">Transmembrane</keyword>
<evidence type="ECO:0000256" key="3">
    <source>
        <dbReference type="ARBA" id="ARBA00023002"/>
    </source>
</evidence>
<proteinExistence type="inferred from homology"/>
<dbReference type="InterPro" id="IPR020904">
    <property type="entry name" value="Sc_DH/Rdtase_CS"/>
</dbReference>